<dbReference type="GO" id="GO:0008270">
    <property type="term" value="F:zinc ion binding"/>
    <property type="evidence" value="ECO:0007669"/>
    <property type="project" value="UniProtKB-KW"/>
</dbReference>
<dbReference type="PANTHER" id="PTHR23235:SF64">
    <property type="entry name" value="KRUEPPEL-LIKE FACTOR 10"/>
    <property type="match status" value="1"/>
</dbReference>
<dbReference type="PANTHER" id="PTHR23235">
    <property type="entry name" value="KRUEPPEL-LIKE TRANSCRIPTION FACTOR"/>
    <property type="match status" value="1"/>
</dbReference>
<accession>A0AA88SUZ9</accession>
<dbReference type="Pfam" id="PF00096">
    <property type="entry name" value="zf-C2H2"/>
    <property type="match status" value="2"/>
</dbReference>
<dbReference type="GO" id="GO:0005634">
    <property type="term" value="C:nucleus"/>
    <property type="evidence" value="ECO:0007669"/>
    <property type="project" value="UniProtKB-SubCell"/>
</dbReference>
<evidence type="ECO:0000256" key="4">
    <source>
        <dbReference type="ARBA" id="ARBA00022771"/>
    </source>
</evidence>
<dbReference type="GO" id="GO:0000978">
    <property type="term" value="F:RNA polymerase II cis-regulatory region sequence-specific DNA binding"/>
    <property type="evidence" value="ECO:0007669"/>
    <property type="project" value="TreeGrafter"/>
</dbReference>
<dbReference type="SMART" id="SM00355">
    <property type="entry name" value="ZnF_C2H2"/>
    <property type="match status" value="2"/>
</dbReference>
<evidence type="ECO:0000259" key="8">
    <source>
        <dbReference type="PROSITE" id="PS50157"/>
    </source>
</evidence>
<feature type="domain" description="C2H2-type" evidence="8">
    <location>
        <begin position="420"/>
        <end position="449"/>
    </location>
</feature>
<dbReference type="PROSITE" id="PS00028">
    <property type="entry name" value="ZINC_FINGER_C2H2_1"/>
    <property type="match status" value="2"/>
</dbReference>
<comment type="subcellular location">
    <subcellularLocation>
        <location evidence="1">Nucleus</location>
    </subcellularLocation>
</comment>
<dbReference type="GO" id="GO:0000981">
    <property type="term" value="F:DNA-binding transcription factor activity, RNA polymerase II-specific"/>
    <property type="evidence" value="ECO:0007669"/>
    <property type="project" value="TreeGrafter"/>
</dbReference>
<evidence type="ECO:0000256" key="2">
    <source>
        <dbReference type="ARBA" id="ARBA00022723"/>
    </source>
</evidence>
<keyword evidence="3" id="KW-0677">Repeat</keyword>
<keyword evidence="6" id="KW-0539">Nucleus</keyword>
<reference evidence="9" key="1">
    <citation type="submission" date="2023-07" db="EMBL/GenBank/DDBJ databases">
        <title>Chromosome-level Genome Assembly of Striped Snakehead (Channa striata).</title>
        <authorList>
            <person name="Liu H."/>
        </authorList>
    </citation>
    <scope>NUCLEOTIDE SEQUENCE</scope>
    <source>
        <strain evidence="9">Gz</strain>
        <tissue evidence="9">Muscle</tissue>
    </source>
</reference>
<dbReference type="InterPro" id="IPR036236">
    <property type="entry name" value="Znf_C2H2_sf"/>
</dbReference>
<evidence type="ECO:0000256" key="7">
    <source>
        <dbReference type="PROSITE-ProRule" id="PRU00042"/>
    </source>
</evidence>
<organism evidence="9 10">
    <name type="scientific">Channa striata</name>
    <name type="common">Snakehead murrel</name>
    <name type="synonym">Ophicephalus striatus</name>
    <dbReference type="NCBI Taxonomy" id="64152"/>
    <lineage>
        <taxon>Eukaryota</taxon>
        <taxon>Metazoa</taxon>
        <taxon>Chordata</taxon>
        <taxon>Craniata</taxon>
        <taxon>Vertebrata</taxon>
        <taxon>Euteleostomi</taxon>
        <taxon>Actinopterygii</taxon>
        <taxon>Neopterygii</taxon>
        <taxon>Teleostei</taxon>
        <taxon>Neoteleostei</taxon>
        <taxon>Acanthomorphata</taxon>
        <taxon>Anabantaria</taxon>
        <taxon>Anabantiformes</taxon>
        <taxon>Channoidei</taxon>
        <taxon>Channidae</taxon>
        <taxon>Channa</taxon>
    </lineage>
</organism>
<dbReference type="FunFam" id="3.30.160.60:FF:000018">
    <property type="entry name" value="Krueppel-like factor 15"/>
    <property type="match status" value="1"/>
</dbReference>
<proteinExistence type="predicted"/>
<dbReference type="AlphaFoldDB" id="A0AA88SUZ9"/>
<dbReference type="FunFam" id="3.30.160.60:FF:000072">
    <property type="entry name" value="zinc finger protein 143 isoform X1"/>
    <property type="match status" value="1"/>
</dbReference>
<name>A0AA88SUZ9_CHASR</name>
<protein>
    <recommendedName>
        <fullName evidence="8">C2H2-type domain-containing protein</fullName>
    </recommendedName>
</protein>
<evidence type="ECO:0000256" key="6">
    <source>
        <dbReference type="ARBA" id="ARBA00023242"/>
    </source>
</evidence>
<dbReference type="EMBL" id="JAUPFM010000008">
    <property type="protein sequence ID" value="KAK2844139.1"/>
    <property type="molecule type" value="Genomic_DNA"/>
</dbReference>
<keyword evidence="5" id="KW-0862">Zinc</keyword>
<dbReference type="Gene3D" id="3.30.160.60">
    <property type="entry name" value="Classic Zinc Finger"/>
    <property type="match status" value="2"/>
</dbReference>
<sequence>MAEEDQPKSGTGYFPVGWYQVFTQDAETVDSGVLNTSHRLTYDIHSMDLGELSPEIQANFQTAAMGAGDMKAVEALVSMTKHWKTRRFKHLRPLTPSSDSSEDDSGPPKFNVLHETPMCMTPPNSPPHYEAIHPTSAETLHKPEAAESPCRPPPEETHLHPQTAAFQCTSVIRHTTDGQHCCCNVNPVSKVDRVTQIPAKHSVDSERIFTSQCDSNAAPPQKAINETLPNVAPDNRTQKNLSGLHVKSNTPQSGVAGVSLVSVYCQVLPVPCLPSSVVQKSVTASDSLQQGLIPVLPAMATVQHEEQQALPHVQTHTASRGQVFLTGGQVAKGPVMLLLAQPTVPALYVQPAVVTPGGTRLPAIAPVPSCTLLGQKQSQLQPEVSRARSHVCPRDDCGKTYFKSSHLKAHMRTHTGEKPFRCKWEGCERQFSRSDELSRHRRTHTGENALPVRCASAASCVVTTWPSTPADTSQQGKHPAVVRSADPTASTTLCLYHTL</sequence>
<keyword evidence="2" id="KW-0479">Metal-binding</keyword>
<comment type="caution">
    <text evidence="9">The sequence shown here is derived from an EMBL/GenBank/DDBJ whole genome shotgun (WGS) entry which is preliminary data.</text>
</comment>
<dbReference type="SUPFAM" id="SSF57667">
    <property type="entry name" value="beta-beta-alpha zinc fingers"/>
    <property type="match status" value="1"/>
</dbReference>
<evidence type="ECO:0000256" key="1">
    <source>
        <dbReference type="ARBA" id="ARBA00004123"/>
    </source>
</evidence>
<dbReference type="Proteomes" id="UP001187415">
    <property type="component" value="Unassembled WGS sequence"/>
</dbReference>
<evidence type="ECO:0000256" key="5">
    <source>
        <dbReference type="ARBA" id="ARBA00022833"/>
    </source>
</evidence>
<evidence type="ECO:0000313" key="10">
    <source>
        <dbReference type="Proteomes" id="UP001187415"/>
    </source>
</evidence>
<gene>
    <name evidence="9" type="ORF">Q5P01_010798</name>
</gene>
<evidence type="ECO:0000313" key="9">
    <source>
        <dbReference type="EMBL" id="KAK2844139.1"/>
    </source>
</evidence>
<keyword evidence="10" id="KW-1185">Reference proteome</keyword>
<dbReference type="InterPro" id="IPR013087">
    <property type="entry name" value="Znf_C2H2_type"/>
</dbReference>
<keyword evidence="4 7" id="KW-0863">Zinc-finger</keyword>
<dbReference type="PROSITE" id="PS50157">
    <property type="entry name" value="ZINC_FINGER_C2H2_2"/>
    <property type="match status" value="2"/>
</dbReference>
<evidence type="ECO:0000256" key="3">
    <source>
        <dbReference type="ARBA" id="ARBA00022737"/>
    </source>
</evidence>
<dbReference type="CDD" id="cd21572">
    <property type="entry name" value="KLF10_N"/>
    <property type="match status" value="1"/>
</dbReference>
<feature type="domain" description="C2H2-type" evidence="8">
    <location>
        <begin position="390"/>
        <end position="419"/>
    </location>
</feature>